<organism evidence="1 2">
    <name type="scientific">Coccidioides posadasii RMSCC 3488</name>
    <dbReference type="NCBI Taxonomy" id="454284"/>
    <lineage>
        <taxon>Eukaryota</taxon>
        <taxon>Fungi</taxon>
        <taxon>Dikarya</taxon>
        <taxon>Ascomycota</taxon>
        <taxon>Pezizomycotina</taxon>
        <taxon>Eurotiomycetes</taxon>
        <taxon>Eurotiomycetidae</taxon>
        <taxon>Onygenales</taxon>
        <taxon>Onygenaceae</taxon>
        <taxon>Coccidioides</taxon>
    </lineage>
</organism>
<reference evidence="2" key="2">
    <citation type="journal article" date="2009" name="Genome Res.">
        <title>Comparative genomic analyses of the human fungal pathogens Coccidioides and their relatives.</title>
        <authorList>
            <person name="Sharpton T.J."/>
            <person name="Stajich J.E."/>
            <person name="Rounsley S.D."/>
            <person name="Gardner M.J."/>
            <person name="Wortman J.R."/>
            <person name="Jordar V.S."/>
            <person name="Maiti R."/>
            <person name="Kodira C.D."/>
            <person name="Neafsey D.E."/>
            <person name="Zeng Q."/>
            <person name="Hung C.-Y."/>
            <person name="McMahan C."/>
            <person name="Muszewska A."/>
            <person name="Grynberg M."/>
            <person name="Mandel M.A."/>
            <person name="Kellner E.M."/>
            <person name="Barker B.M."/>
            <person name="Galgiani J.N."/>
            <person name="Orbach M.J."/>
            <person name="Kirkland T.N."/>
            <person name="Cole G.T."/>
            <person name="Henn M.R."/>
            <person name="Birren B.W."/>
            <person name="Taylor J.W."/>
        </authorList>
    </citation>
    <scope>NUCLEOTIDE SEQUENCE [LARGE SCALE GENOMIC DNA]</scope>
    <source>
        <strain evidence="2">RMSCC 3488</strain>
    </source>
</reference>
<accession>A0A0J6FCH6</accession>
<sequence>MASQLATRLTFRGQHKSGIWRRGRALLWRNGARDSLVSAAGKPVSRPKPFWRHRSFGRGLQRSPLNRAYRSGDAGGTTLKCPAGYKGCDSPILYKRHICAH</sequence>
<gene>
    <name evidence="1" type="ORF">CPAG_03336</name>
</gene>
<evidence type="ECO:0000313" key="1">
    <source>
        <dbReference type="EMBL" id="KMM67000.1"/>
    </source>
</evidence>
<evidence type="ECO:0000313" key="2">
    <source>
        <dbReference type="Proteomes" id="UP000054567"/>
    </source>
</evidence>
<dbReference type="EMBL" id="DS268110">
    <property type="protein sequence ID" value="KMM67000.1"/>
    <property type="molecule type" value="Genomic_DNA"/>
</dbReference>
<reference evidence="1 2" key="1">
    <citation type="submission" date="2007-06" db="EMBL/GenBank/DDBJ databases">
        <title>The Genome Sequence of Coccidioides posadasii RMSCC_3488.</title>
        <authorList>
            <consortium name="Coccidioides Genome Resources Consortium"/>
            <consortium name="The Broad Institute Genome Sequencing Platform"/>
            <person name="Henn M.R."/>
            <person name="Sykes S."/>
            <person name="Young S."/>
            <person name="Jaffe D."/>
            <person name="Berlin A."/>
            <person name="Alvarez P."/>
            <person name="Butler J."/>
            <person name="Gnerre S."/>
            <person name="Grabherr M."/>
            <person name="Mauceli E."/>
            <person name="Brockman W."/>
            <person name="Kodira C."/>
            <person name="Alvarado L."/>
            <person name="Zeng Q."/>
            <person name="Crawford M."/>
            <person name="Antoine C."/>
            <person name="Devon K."/>
            <person name="Galgiani J."/>
            <person name="Orsborn K."/>
            <person name="Lewis M.L."/>
            <person name="Nusbaum C."/>
            <person name="Galagan J."/>
            <person name="Birren B."/>
        </authorList>
    </citation>
    <scope>NUCLEOTIDE SEQUENCE [LARGE SCALE GENOMIC DNA]</scope>
    <source>
        <strain evidence="1 2">RMSCC 3488</strain>
    </source>
</reference>
<dbReference type="AlphaFoldDB" id="A0A0J6FCH6"/>
<dbReference type="VEuPathDB" id="FungiDB:CPAG_03336"/>
<proteinExistence type="predicted"/>
<name>A0A0J6FCH6_COCPO</name>
<reference evidence="2" key="3">
    <citation type="journal article" date="2010" name="Genome Res.">
        <title>Population genomic sequencing of Coccidioides fungi reveals recent hybridization and transposon control.</title>
        <authorList>
            <person name="Neafsey D.E."/>
            <person name="Barker B.M."/>
            <person name="Sharpton T.J."/>
            <person name="Stajich J.E."/>
            <person name="Park D.J."/>
            <person name="Whiston E."/>
            <person name="Hung C.-Y."/>
            <person name="McMahan C."/>
            <person name="White J."/>
            <person name="Sykes S."/>
            <person name="Heiman D."/>
            <person name="Young S."/>
            <person name="Zeng Q."/>
            <person name="Abouelleil A."/>
            <person name="Aftuck L."/>
            <person name="Bessette D."/>
            <person name="Brown A."/>
            <person name="FitzGerald M."/>
            <person name="Lui A."/>
            <person name="Macdonald J.P."/>
            <person name="Priest M."/>
            <person name="Orbach M.J."/>
            <person name="Galgiani J.N."/>
            <person name="Kirkland T.N."/>
            <person name="Cole G.T."/>
            <person name="Birren B.W."/>
            <person name="Henn M.R."/>
            <person name="Taylor J.W."/>
            <person name="Rounsley S.D."/>
        </authorList>
    </citation>
    <scope>NUCLEOTIDE SEQUENCE [LARGE SCALE GENOMIC DNA]</scope>
    <source>
        <strain evidence="2">RMSCC 3488</strain>
    </source>
</reference>
<protein>
    <submittedName>
        <fullName evidence="1">Uncharacterized protein</fullName>
    </submittedName>
</protein>
<dbReference type="Proteomes" id="UP000054567">
    <property type="component" value="Unassembled WGS sequence"/>
</dbReference>